<dbReference type="PANTHER" id="PTHR35279">
    <property type="match status" value="1"/>
</dbReference>
<organism evidence="1 2">
    <name type="scientific">Aliivibrio finisterrensis</name>
    <dbReference type="NCBI Taxonomy" id="511998"/>
    <lineage>
        <taxon>Bacteria</taxon>
        <taxon>Pseudomonadati</taxon>
        <taxon>Pseudomonadota</taxon>
        <taxon>Gammaproteobacteria</taxon>
        <taxon>Vibrionales</taxon>
        <taxon>Vibrionaceae</taxon>
        <taxon>Aliivibrio</taxon>
    </lineage>
</organism>
<dbReference type="InterPro" id="IPR023296">
    <property type="entry name" value="Glyco_hydro_beta-prop_sf"/>
</dbReference>
<dbReference type="EMBL" id="SEZJ01000020">
    <property type="protein sequence ID" value="RYU44052.1"/>
    <property type="molecule type" value="Genomic_DNA"/>
</dbReference>
<dbReference type="PANTHER" id="PTHR35279:SF1">
    <property type="entry name" value="ARABINANASE_LEVANSUCRASE_INVERTASE"/>
    <property type="match status" value="1"/>
</dbReference>
<gene>
    <name evidence="1" type="ORF">ERW49_17185</name>
</gene>
<dbReference type="Proteomes" id="UP000293465">
    <property type="component" value="Unassembled WGS sequence"/>
</dbReference>
<dbReference type="Gene3D" id="2.115.10.20">
    <property type="entry name" value="Glycosyl hydrolase domain, family 43"/>
    <property type="match status" value="2"/>
</dbReference>
<dbReference type="SUPFAM" id="SSF75005">
    <property type="entry name" value="Arabinanase/levansucrase/invertase"/>
    <property type="match status" value="1"/>
</dbReference>
<reference evidence="1 2" key="1">
    <citation type="submission" date="2019-02" db="EMBL/GenBank/DDBJ databases">
        <title>Genome sequences of Aliivibrio finisterrensis strains from farmed Atlantic salmon.</title>
        <authorList>
            <person name="Bowman J.P."/>
        </authorList>
    </citation>
    <scope>NUCLEOTIDE SEQUENCE [LARGE SCALE GENOMIC DNA]</scope>
    <source>
        <strain evidence="1 2">A32</strain>
    </source>
</reference>
<evidence type="ECO:0000313" key="1">
    <source>
        <dbReference type="EMBL" id="RYU44052.1"/>
    </source>
</evidence>
<proteinExistence type="predicted"/>
<evidence type="ECO:0008006" key="3">
    <source>
        <dbReference type="Google" id="ProtNLM"/>
    </source>
</evidence>
<dbReference type="RefSeq" id="WP_130088187.1">
    <property type="nucleotide sequence ID" value="NZ_SEZJ01000020.1"/>
</dbReference>
<name>A0A4Q5KG92_9GAMM</name>
<dbReference type="AlphaFoldDB" id="A0A4Q5KG92"/>
<comment type="caution">
    <text evidence="1">The sequence shown here is derived from an EMBL/GenBank/DDBJ whole genome shotgun (WGS) entry which is preliminary data.</text>
</comment>
<accession>A0A4Q5KG92</accession>
<sequence>MKITKIGKIDFSPVADWQINGVITPTPFLLDQSTIRIYTGFRDAEGVSRIGFIDVDSRNPQKIKNISKEPVLDVGEDGCFDDNGMILGDVKIIDGKIFMFYVGFQLVKKAKFLAFSGLAISEDGGHSFERFRKTPLLDRANNARTIKAIHSVNRVGDKIIAYYAVGDGWENIDSGYYPQYETYCSAFNIETMMFSDERKCVGTKDLEYRLGKPTVYESNKGYIMLYTRGRTDDIKYYEPGLAYSNNGLDWIRKDDDFPDLKSPQGWDSVNVAYPRIIDNGHGNQFMFYSGNFMGAEGFGVADIIDGRVTSAQEIIL</sequence>
<dbReference type="OrthoDB" id="9801455at2"/>
<protein>
    <recommendedName>
        <fullName evidence="3">Glycosylase</fullName>
    </recommendedName>
</protein>
<dbReference type="GeneID" id="56276810"/>
<evidence type="ECO:0000313" key="2">
    <source>
        <dbReference type="Proteomes" id="UP000293465"/>
    </source>
</evidence>